<keyword evidence="6" id="KW-1185">Reference proteome</keyword>
<dbReference type="InterPro" id="IPR001128">
    <property type="entry name" value="Cyt_P450"/>
</dbReference>
<evidence type="ECO:0000256" key="4">
    <source>
        <dbReference type="PIRSR" id="PIRSR602401-1"/>
    </source>
</evidence>
<dbReference type="InterPro" id="IPR002401">
    <property type="entry name" value="Cyt_P450_E_grp-I"/>
</dbReference>
<dbReference type="InterPro" id="IPR017972">
    <property type="entry name" value="Cyt_P450_CS"/>
</dbReference>
<dbReference type="InterPro" id="IPR036396">
    <property type="entry name" value="Cyt_P450_sf"/>
</dbReference>
<evidence type="ECO:0000256" key="5">
    <source>
        <dbReference type="RuleBase" id="RU000461"/>
    </source>
</evidence>
<evidence type="ECO:0000256" key="1">
    <source>
        <dbReference type="ARBA" id="ARBA00010617"/>
    </source>
</evidence>
<dbReference type="PROSITE" id="PS00086">
    <property type="entry name" value="CYTOCHROME_P450"/>
    <property type="match status" value="1"/>
</dbReference>
<keyword evidence="3 4" id="KW-0408">Iron</keyword>
<proteinExistence type="inferred from homology"/>
<dbReference type="PANTHER" id="PTHR47955:SF15">
    <property type="entry name" value="CYTOCHROME P450 71A2-LIKE"/>
    <property type="match status" value="1"/>
</dbReference>
<keyword evidence="5" id="KW-0560">Oxidoreductase</keyword>
<feature type="binding site" description="axial binding residue" evidence="4">
    <location>
        <position position="440"/>
    </location>
    <ligand>
        <name>heme</name>
        <dbReference type="ChEBI" id="CHEBI:30413"/>
    </ligand>
    <ligandPart>
        <name>Fe</name>
        <dbReference type="ChEBI" id="CHEBI:18248"/>
    </ligandPart>
</feature>
<dbReference type="PRINTS" id="PR00385">
    <property type="entry name" value="P450"/>
</dbReference>
<dbReference type="AlphaFoldDB" id="A0A8B7D0W4"/>
<dbReference type="Proteomes" id="UP000228380">
    <property type="component" value="Chromosome 5"/>
</dbReference>
<dbReference type="RefSeq" id="XP_008810710.2">
    <property type="nucleotide sequence ID" value="XM_008812488.4"/>
</dbReference>
<keyword evidence="2 4" id="KW-0479">Metal-binding</keyword>
<comment type="similarity">
    <text evidence="1 5">Belongs to the cytochrome P450 family.</text>
</comment>
<evidence type="ECO:0000256" key="2">
    <source>
        <dbReference type="ARBA" id="ARBA00022723"/>
    </source>
</evidence>
<name>A0A8B7D0W4_PHODC</name>
<dbReference type="GO" id="GO:0004497">
    <property type="term" value="F:monooxygenase activity"/>
    <property type="evidence" value="ECO:0007669"/>
    <property type="project" value="UniProtKB-KW"/>
</dbReference>
<dbReference type="GO" id="GO:0020037">
    <property type="term" value="F:heme binding"/>
    <property type="evidence" value="ECO:0007669"/>
    <property type="project" value="InterPro"/>
</dbReference>
<dbReference type="Gene3D" id="1.10.630.10">
    <property type="entry name" value="Cytochrome P450"/>
    <property type="match status" value="1"/>
</dbReference>
<protein>
    <submittedName>
        <fullName evidence="7">Cytochrome P450 71A1-like</fullName>
    </submittedName>
</protein>
<dbReference type="KEGG" id="pda:103722056"/>
<reference evidence="6" key="1">
    <citation type="journal article" date="2019" name="Nat. Commun.">
        <title>Genome-wide association mapping of date palm fruit traits.</title>
        <authorList>
            <person name="Hazzouri K.M."/>
            <person name="Gros-Balthazard M."/>
            <person name="Flowers J.M."/>
            <person name="Copetti D."/>
            <person name="Lemansour A."/>
            <person name="Lebrun M."/>
            <person name="Masmoudi K."/>
            <person name="Ferrand S."/>
            <person name="Dhar M.I."/>
            <person name="Fresquez Z.A."/>
            <person name="Rosas U."/>
            <person name="Zhang J."/>
            <person name="Talag J."/>
            <person name="Lee S."/>
            <person name="Kudrna D."/>
            <person name="Powell R.F."/>
            <person name="Leitch I.J."/>
            <person name="Krueger R.R."/>
            <person name="Wing R.A."/>
            <person name="Amiri K.M.A."/>
            <person name="Purugganan M.D."/>
        </authorList>
    </citation>
    <scope>NUCLEOTIDE SEQUENCE [LARGE SCALE GENOMIC DNA]</scope>
    <source>
        <strain evidence="6">cv. Khalas</strain>
    </source>
</reference>
<dbReference type="Pfam" id="PF00067">
    <property type="entry name" value="p450"/>
    <property type="match status" value="1"/>
</dbReference>
<sequence>MYLEPLPIAILLTALLIFLIHKRATPNRSKLPPSPTKLPIIGNLHQLGTRPHRGLHALSQKYGPLMLLKLGSVPTIIVSSAEVAQEVMRTQDSIFASRPSLELAKQLLYNCRDMAFAPYGEYWRQIRKLCIVHLLSAKRVQSFSGVRDEEISQVIDRIACCSAVGPVNLSKILNSLSSGLIARIAFGRKFLGEERSKKAQELVEETSALFGGFYVRDYFPWLGWLGKLGGMDGRVKRCFINWDALLEEVIRDHEDRKRDQFGADQNEDLVDVLLALQKDRTEGFTLARDEIKAIILELFVAGTDTSYIALEWAMAELVRSPKRLKIVQDEVREILGNKSKVKEDDISKMSYLKAVIKESLRLHPPLPLLVPRESLEATKLQGYEIPRNTRILVNAWSIGQDPTSWEEAREFRPERFLNNLIDFKGNDFHFIPFGAGRRICPGMHFAISTIELALANLLYRFDWNLPNNMSPEDLDMVEAYGISTRMKSNLLLHAIPYKA</sequence>
<dbReference type="GeneID" id="103722056"/>
<comment type="cofactor">
    <cofactor evidence="4">
        <name>heme</name>
        <dbReference type="ChEBI" id="CHEBI:30413"/>
    </cofactor>
</comment>
<evidence type="ECO:0000313" key="6">
    <source>
        <dbReference type="Proteomes" id="UP000228380"/>
    </source>
</evidence>
<evidence type="ECO:0000256" key="3">
    <source>
        <dbReference type="ARBA" id="ARBA00023004"/>
    </source>
</evidence>
<organism evidence="6 7">
    <name type="scientific">Phoenix dactylifera</name>
    <name type="common">Date palm</name>
    <dbReference type="NCBI Taxonomy" id="42345"/>
    <lineage>
        <taxon>Eukaryota</taxon>
        <taxon>Viridiplantae</taxon>
        <taxon>Streptophyta</taxon>
        <taxon>Embryophyta</taxon>
        <taxon>Tracheophyta</taxon>
        <taxon>Spermatophyta</taxon>
        <taxon>Magnoliopsida</taxon>
        <taxon>Liliopsida</taxon>
        <taxon>Arecaceae</taxon>
        <taxon>Coryphoideae</taxon>
        <taxon>Phoeniceae</taxon>
        <taxon>Phoenix</taxon>
    </lineage>
</organism>
<dbReference type="PANTHER" id="PTHR47955">
    <property type="entry name" value="CYTOCHROME P450 FAMILY 71 PROTEIN"/>
    <property type="match status" value="1"/>
</dbReference>
<dbReference type="CDD" id="cd11072">
    <property type="entry name" value="CYP71-like"/>
    <property type="match status" value="1"/>
</dbReference>
<dbReference type="GO" id="GO:0016705">
    <property type="term" value="F:oxidoreductase activity, acting on paired donors, with incorporation or reduction of molecular oxygen"/>
    <property type="evidence" value="ECO:0007669"/>
    <property type="project" value="InterPro"/>
</dbReference>
<reference evidence="7" key="2">
    <citation type="submission" date="2025-08" db="UniProtKB">
        <authorList>
            <consortium name="RefSeq"/>
        </authorList>
    </citation>
    <scope>IDENTIFICATION</scope>
    <source>
        <tissue evidence="7">Young leaves</tissue>
    </source>
</reference>
<dbReference type="OrthoDB" id="2789670at2759"/>
<keyword evidence="4 5" id="KW-0349">Heme</keyword>
<accession>A0A8B7D0W4</accession>
<dbReference type="SUPFAM" id="SSF48264">
    <property type="entry name" value="Cytochrome P450"/>
    <property type="match status" value="1"/>
</dbReference>
<gene>
    <name evidence="7" type="primary">LOC103722056</name>
</gene>
<dbReference type="PRINTS" id="PR00463">
    <property type="entry name" value="EP450I"/>
</dbReference>
<dbReference type="FunFam" id="1.10.630.10:FF:000011">
    <property type="entry name" value="Cytochrome P450 83B1"/>
    <property type="match status" value="1"/>
</dbReference>
<evidence type="ECO:0000313" key="7">
    <source>
        <dbReference type="RefSeq" id="XP_008810710.2"/>
    </source>
</evidence>
<dbReference type="GO" id="GO:0005506">
    <property type="term" value="F:iron ion binding"/>
    <property type="evidence" value="ECO:0007669"/>
    <property type="project" value="InterPro"/>
</dbReference>
<keyword evidence="5" id="KW-0503">Monooxygenase</keyword>